<sequence length="1000" mass="109033">MFDRPIPPCLLDRIMSTTIPSATPYAPPSLETSESAPSPSQTPVSPTPSLPTSSTSNPWESAGRNASQSNLFSGALRSKRATSSASPRANVIGTTDAKDATGTKGTSTSSSLPPEAGASTPPSSDKTASPSGPAPDLPTYYSNVIYGSPRPQPPDASLTLEQRKQRIDAFVERFKSIVEQTKGTYVGEAQANANFICNQSFMTPKGYISAGLLAGGFDPHEKIKVTYTDTTQFPGQVEHVSGSYDRTYEAWEIAAGMHKHDQPDNFGHIVNFKYEDIKSEEAKQKIHDLESIGETLQTSWENDIRAPMSDPGGALAQRAGKADAFMVKTMLESLRQDKVAFGKLSPEAQQTVNRTLDANGPVIIPNLYGYPMEKYAFIPEETNDNGRPNHGLMLDIRNVTANEIKGDDAAADWLQKNQGIVLGRFNAKDAQGGTDAHWLKPSIVLDNFIHNPSVRLEGPVFHGSFPVREAFNYTGSATSGYALKSAPLDKIAAEYATLNANNTSALDQTQVFGPDQQGWKKAENIWNGTFGYVPLIGNAGNIVFGIHDANTGMTAEERRGGFATASISSLQLANEIAVREVVGTGPSPFTLKVSSAPKWEWKVDPETNEFRLTPRPMEVGNSKAPVEVAEGHVAGKPGAVNELNIPKRVLELKADVDPRQLELDKGRGLYRHRVDHDDYVRIGENDYYRVKKEGNGYVIVNPRNPHTVTGGVPIKLDGKGGVEQFLEGSPGLKGGADDPPASLPGMETHETDPIDMIVQAMNQYEQEQLWEENIAPLPEEQRNMDTDAPDSPAQSISSDSSSTGSSDSSRSWDAQGIERKSPPADDPNPPANEYKDEVALPPGGYFNRLGLIERTDIPKLYRVEKKTRVNRRGSPAQVGFRNSVWFAGPDKMIDGPTLITSRSKQAAINFGEGEFGHGNYSLYQIDARGLKAASLRENVDINSKFTSEREHYPSDYIETMQAQGSSLDTFAENAYKYDEVHVDNSQLTSKRIQEIPPYSY</sequence>
<comment type="caution">
    <text evidence="2">The sequence shown here is derived from an EMBL/GenBank/DDBJ whole genome shotgun (WGS) entry which is preliminary data.</text>
</comment>
<feature type="compositionally biased region" description="Polar residues" evidence="1">
    <location>
        <begin position="120"/>
        <end position="130"/>
    </location>
</feature>
<evidence type="ECO:0000313" key="3">
    <source>
        <dbReference type="Proteomes" id="UP000620046"/>
    </source>
</evidence>
<keyword evidence="3" id="KW-1185">Reference proteome</keyword>
<feature type="region of interest" description="Disordered" evidence="1">
    <location>
        <begin position="781"/>
        <end position="839"/>
    </location>
</feature>
<evidence type="ECO:0000313" key="2">
    <source>
        <dbReference type="EMBL" id="GGA27631.1"/>
    </source>
</evidence>
<proteinExistence type="predicted"/>
<feature type="region of interest" description="Disordered" evidence="1">
    <location>
        <begin position="19"/>
        <end position="158"/>
    </location>
</feature>
<dbReference type="EMBL" id="BMJA01000001">
    <property type="protein sequence ID" value="GGA27631.1"/>
    <property type="molecule type" value="Genomic_DNA"/>
</dbReference>
<feature type="compositionally biased region" description="Low complexity" evidence="1">
    <location>
        <begin position="790"/>
        <end position="813"/>
    </location>
</feature>
<accession>A0ABQ1FR99</accession>
<dbReference type="Proteomes" id="UP000620046">
    <property type="component" value="Unassembled WGS sequence"/>
</dbReference>
<feature type="region of interest" description="Disordered" evidence="1">
    <location>
        <begin position="722"/>
        <end position="749"/>
    </location>
</feature>
<organism evidence="2 3">
    <name type="scientific">Dyella nitratireducens</name>
    <dbReference type="NCBI Taxonomy" id="1849580"/>
    <lineage>
        <taxon>Bacteria</taxon>
        <taxon>Pseudomonadati</taxon>
        <taxon>Pseudomonadota</taxon>
        <taxon>Gammaproteobacteria</taxon>
        <taxon>Lysobacterales</taxon>
        <taxon>Rhodanobacteraceae</taxon>
        <taxon>Dyella</taxon>
    </lineage>
</organism>
<feature type="compositionally biased region" description="Low complexity" evidence="1">
    <location>
        <begin position="102"/>
        <end position="111"/>
    </location>
</feature>
<protein>
    <submittedName>
        <fullName evidence="2">Uncharacterized protein</fullName>
    </submittedName>
</protein>
<gene>
    <name evidence="2" type="ORF">GCM10010981_15470</name>
</gene>
<reference evidence="3" key="1">
    <citation type="journal article" date="2019" name="Int. J. Syst. Evol. Microbiol.">
        <title>The Global Catalogue of Microorganisms (GCM) 10K type strain sequencing project: providing services to taxonomists for standard genome sequencing and annotation.</title>
        <authorList>
            <consortium name="The Broad Institute Genomics Platform"/>
            <consortium name="The Broad Institute Genome Sequencing Center for Infectious Disease"/>
            <person name="Wu L."/>
            <person name="Ma J."/>
        </authorList>
    </citation>
    <scope>NUCLEOTIDE SEQUENCE [LARGE SCALE GENOMIC DNA]</scope>
    <source>
        <strain evidence="3">CGMCC 1.15439</strain>
    </source>
</reference>
<feature type="compositionally biased region" description="Low complexity" evidence="1">
    <location>
        <begin position="35"/>
        <end position="44"/>
    </location>
</feature>
<evidence type="ECO:0000256" key="1">
    <source>
        <dbReference type="SAM" id="MobiDB-lite"/>
    </source>
</evidence>
<name>A0ABQ1FR99_9GAMM</name>